<feature type="signal peptide" evidence="1">
    <location>
        <begin position="1"/>
        <end position="28"/>
    </location>
</feature>
<dbReference type="InterPro" id="IPR000782">
    <property type="entry name" value="FAS1_domain"/>
</dbReference>
<feature type="domain" description="FAS1" evidence="2">
    <location>
        <begin position="201"/>
        <end position="331"/>
    </location>
</feature>
<evidence type="ECO:0000313" key="4">
    <source>
        <dbReference type="Proteomes" id="UP000198964"/>
    </source>
</evidence>
<feature type="domain" description="FAS1" evidence="2">
    <location>
        <begin position="470"/>
        <end position="605"/>
    </location>
</feature>
<feature type="chain" id="PRO_5011498417" evidence="1">
    <location>
        <begin position="29"/>
        <end position="607"/>
    </location>
</feature>
<evidence type="ECO:0000259" key="2">
    <source>
        <dbReference type="PROSITE" id="PS50213"/>
    </source>
</evidence>
<dbReference type="InterPro" id="IPR050904">
    <property type="entry name" value="Adhesion/Biosynth-related"/>
</dbReference>
<keyword evidence="1" id="KW-0732">Signal</keyword>
<dbReference type="RefSeq" id="WP_093918809.1">
    <property type="nucleotide sequence ID" value="NZ_FONW01000002.1"/>
</dbReference>
<dbReference type="InterPro" id="IPR036378">
    <property type="entry name" value="FAS1_dom_sf"/>
</dbReference>
<feature type="domain" description="FAS1" evidence="2">
    <location>
        <begin position="67"/>
        <end position="196"/>
    </location>
</feature>
<dbReference type="PROSITE" id="PS50213">
    <property type="entry name" value="FAS1"/>
    <property type="match status" value="4"/>
</dbReference>
<dbReference type="AlphaFoldDB" id="A0A1I2EJ96"/>
<dbReference type="SUPFAM" id="SSF82153">
    <property type="entry name" value="FAS1 domain"/>
    <property type="match status" value="4"/>
</dbReference>
<name>A0A1I2EJ96_9BACT</name>
<evidence type="ECO:0000256" key="1">
    <source>
        <dbReference type="SAM" id="SignalP"/>
    </source>
</evidence>
<dbReference type="PANTHER" id="PTHR10900">
    <property type="entry name" value="PERIOSTIN-RELATED"/>
    <property type="match status" value="1"/>
</dbReference>
<dbReference type="SMART" id="SM00554">
    <property type="entry name" value="FAS1"/>
    <property type="match status" value="4"/>
</dbReference>
<evidence type="ECO:0000313" key="3">
    <source>
        <dbReference type="EMBL" id="SFE93144.1"/>
    </source>
</evidence>
<reference evidence="3 4" key="1">
    <citation type="submission" date="2016-10" db="EMBL/GenBank/DDBJ databases">
        <authorList>
            <person name="de Groot N.N."/>
        </authorList>
    </citation>
    <scope>NUCLEOTIDE SEQUENCE [LARGE SCALE GENOMIC DNA]</scope>
    <source>
        <strain evidence="3 4">CGMCC 1.9156</strain>
    </source>
</reference>
<proteinExistence type="predicted"/>
<feature type="domain" description="FAS1" evidence="2">
    <location>
        <begin position="335"/>
        <end position="465"/>
    </location>
</feature>
<dbReference type="Gene3D" id="2.30.180.10">
    <property type="entry name" value="FAS1 domain"/>
    <property type="match status" value="4"/>
</dbReference>
<dbReference type="STRING" id="655355.SAMN05216283_102128"/>
<protein>
    <submittedName>
        <fullName evidence="3">Transforming growth factor-beta-induced protein</fullName>
    </submittedName>
</protein>
<organism evidence="3 4">
    <name type="scientific">Sunxiuqinia elliptica</name>
    <dbReference type="NCBI Taxonomy" id="655355"/>
    <lineage>
        <taxon>Bacteria</taxon>
        <taxon>Pseudomonadati</taxon>
        <taxon>Bacteroidota</taxon>
        <taxon>Bacteroidia</taxon>
        <taxon>Marinilabiliales</taxon>
        <taxon>Prolixibacteraceae</taxon>
        <taxon>Sunxiuqinia</taxon>
    </lineage>
</organism>
<dbReference type="GO" id="GO:0005615">
    <property type="term" value="C:extracellular space"/>
    <property type="evidence" value="ECO:0007669"/>
    <property type="project" value="TreeGrafter"/>
</dbReference>
<dbReference type="PROSITE" id="PS51257">
    <property type="entry name" value="PROKAR_LIPOPROTEIN"/>
    <property type="match status" value="1"/>
</dbReference>
<dbReference type="EMBL" id="FONW01000002">
    <property type="protein sequence ID" value="SFE93144.1"/>
    <property type="molecule type" value="Genomic_DNA"/>
</dbReference>
<accession>A0A1I2EJ96</accession>
<sequence length="607" mass="64192">MKTRENLKSNLLKHLTVALFLFASVALVSCNDDDDPMVPENPSPENIATSLQQISDDPDSYSGNVSELKKQTMKEKKPKFTALIKALAKSNLVSTVAQSELTVFAPTDEAFQQLFTTLGIESIDDLTAEQLTPILLYHVIAGKVMSSDLSTGLVKTVNGAYLNIDVNNGVMVNDAKVEIADLTALNGVIHIIDQVLLPPSMNIVEKAISFNPEFSILVDAVVKADLAETLSGEGPFTVFAPTNAAFEALFAEMGVSGVADLTAEQLTPILLYHVVGAKVFSMDLSNGSVMTLNGKEIEVDLTGGVMINDAMVVTADVQATNGVIHVLDKVLLPPKNIVETAIGFDPEFSILVDAVVKADLADALSGEGPFTVFTPTNAAFETLFSTLGVSGVDALTAEQLTPILLYHVVAGKVMSTDLANGFVPTLNGAAIEVDLSSGVMINNANVAQADVEASNGVIHVIDQVILPPSMNLVEKAISFNPEFSILVDAVIKAELTSTLAEGGPFTVFAPTNAAFEALFEELEVGGLDDLDATTLANVLKYHVVEGRVYSSDLESGTVTTLNGSFTIDVSTLELTDANDRTSSLVANLLNVQATNGVIHVIDNVILP</sequence>
<dbReference type="Pfam" id="PF02469">
    <property type="entry name" value="Fasciclin"/>
    <property type="match status" value="4"/>
</dbReference>
<dbReference type="PANTHER" id="PTHR10900:SF77">
    <property type="entry name" value="FI19380P1"/>
    <property type="match status" value="1"/>
</dbReference>
<dbReference type="FunFam" id="2.30.180.10:FF:000032">
    <property type="entry name" value="Fasciclin domain-containing protein, putative"/>
    <property type="match status" value="4"/>
</dbReference>
<keyword evidence="4" id="KW-1185">Reference proteome</keyword>
<dbReference type="Proteomes" id="UP000198964">
    <property type="component" value="Unassembled WGS sequence"/>
</dbReference>
<gene>
    <name evidence="3" type="ORF">SAMN05216283_102128</name>
</gene>